<dbReference type="Gene3D" id="3.40.33.10">
    <property type="entry name" value="CAP"/>
    <property type="match status" value="1"/>
</dbReference>
<dbReference type="STRING" id="1801.BRW64_14760"/>
<reference evidence="4 6" key="2">
    <citation type="submission" date="2017-10" db="EMBL/GenBank/DDBJ databases">
        <title>The new phylogeny of genus Mycobacterium.</title>
        <authorList>
            <person name="Tortoli E."/>
            <person name="Trovato A."/>
            <person name="Cirillo D.M."/>
        </authorList>
    </citation>
    <scope>NUCLEOTIDE SEQUENCE [LARGE SCALE GENOMIC DNA]</scope>
    <source>
        <strain evidence="4 6">IP141170001</strain>
    </source>
</reference>
<evidence type="ECO:0000313" key="4">
    <source>
        <dbReference type="EMBL" id="PEG55022.1"/>
    </source>
</evidence>
<protein>
    <recommendedName>
        <fullName evidence="2">SCP domain-containing protein</fullName>
    </recommendedName>
</protein>
<evidence type="ECO:0000313" key="3">
    <source>
        <dbReference type="EMBL" id="OPE52389.1"/>
    </source>
</evidence>
<feature type="domain" description="SCP" evidence="2">
    <location>
        <begin position="47"/>
        <end position="158"/>
    </location>
</feature>
<reference evidence="3 5" key="1">
    <citation type="submission" date="2016-09" db="EMBL/GenBank/DDBJ databases">
        <title>genome sequences of unsequenced Mycobacteria.</title>
        <authorList>
            <person name="Greninger A.L."/>
            <person name="Jerome K.R."/>
            <person name="Mcnair B."/>
            <person name="Wallis C."/>
            <person name="Fang F."/>
        </authorList>
    </citation>
    <scope>NUCLEOTIDE SEQUENCE [LARGE SCALE GENOMIC DNA]</scope>
    <source>
        <strain evidence="3 5">BM1</strain>
    </source>
</reference>
<dbReference type="Pfam" id="PF00188">
    <property type="entry name" value="CAP"/>
    <property type="match status" value="1"/>
</dbReference>
<dbReference type="InterPro" id="IPR014044">
    <property type="entry name" value="CAP_dom"/>
</dbReference>
<organism evidence="3 5">
    <name type="scientific">Mycolicibacterium diernhoferi</name>
    <dbReference type="NCBI Taxonomy" id="1801"/>
    <lineage>
        <taxon>Bacteria</taxon>
        <taxon>Bacillati</taxon>
        <taxon>Actinomycetota</taxon>
        <taxon>Actinomycetes</taxon>
        <taxon>Mycobacteriales</taxon>
        <taxon>Mycobacteriaceae</taxon>
        <taxon>Mycolicibacterium</taxon>
    </lineage>
</organism>
<dbReference type="RefSeq" id="WP_073857005.1">
    <property type="nucleotide sequence ID" value="NZ_BAAATC010000003.1"/>
</dbReference>
<dbReference type="PANTHER" id="PTHR31157">
    <property type="entry name" value="SCP DOMAIN-CONTAINING PROTEIN"/>
    <property type="match status" value="1"/>
</dbReference>
<gene>
    <name evidence="3" type="ORF">BV510_18415</name>
    <name evidence="4" type="ORF">CRI78_07340</name>
</gene>
<evidence type="ECO:0000313" key="5">
    <source>
        <dbReference type="Proteomes" id="UP000191039"/>
    </source>
</evidence>
<sequence length="162" mass="17157">MVQSLAVRVSSAVVGLTAAALAVAPSAQADNRRFNSSVVDNIYAVQRQADCDNELKVEPKLLLAAEWHAKDLMNNRSLGGDIGSDGSTPQQRAANAGFAGTVAETVAIHPALAISGVELLNLWYHNPAYKAIMADCAHTRIGVWSENSWDRTVVVAVYGSPA</sequence>
<dbReference type="PANTHER" id="PTHR31157:SF1">
    <property type="entry name" value="SCP DOMAIN-CONTAINING PROTEIN"/>
    <property type="match status" value="1"/>
</dbReference>
<dbReference type="OrthoDB" id="4625906at2"/>
<dbReference type="CDD" id="cd05379">
    <property type="entry name" value="CAP_bacterial"/>
    <property type="match status" value="1"/>
</dbReference>
<keyword evidence="1" id="KW-0732">Signal</keyword>
<evidence type="ECO:0000313" key="6">
    <source>
        <dbReference type="Proteomes" id="UP000220340"/>
    </source>
</evidence>
<dbReference type="EMBL" id="PDCR01000008">
    <property type="protein sequence ID" value="PEG55022.1"/>
    <property type="molecule type" value="Genomic_DNA"/>
</dbReference>
<dbReference type="InterPro" id="IPR035940">
    <property type="entry name" value="CAP_sf"/>
</dbReference>
<keyword evidence="6" id="KW-1185">Reference proteome</keyword>
<evidence type="ECO:0000256" key="1">
    <source>
        <dbReference type="SAM" id="SignalP"/>
    </source>
</evidence>
<feature type="signal peptide" evidence="1">
    <location>
        <begin position="1"/>
        <end position="29"/>
    </location>
</feature>
<name>A0A1Q4HC29_9MYCO</name>
<dbReference type="Proteomes" id="UP000220340">
    <property type="component" value="Unassembled WGS sequence"/>
</dbReference>
<dbReference type="EMBL" id="MIJD01000206">
    <property type="protein sequence ID" value="OPE52389.1"/>
    <property type="molecule type" value="Genomic_DNA"/>
</dbReference>
<dbReference type="Proteomes" id="UP000191039">
    <property type="component" value="Unassembled WGS sequence"/>
</dbReference>
<proteinExistence type="predicted"/>
<comment type="caution">
    <text evidence="3">The sequence shown here is derived from an EMBL/GenBank/DDBJ whole genome shotgun (WGS) entry which is preliminary data.</text>
</comment>
<dbReference type="AlphaFoldDB" id="A0A1Q4HC29"/>
<feature type="chain" id="PRO_5011899021" description="SCP domain-containing protein" evidence="1">
    <location>
        <begin position="30"/>
        <end position="162"/>
    </location>
</feature>
<accession>A0A1Q4HC29</accession>
<evidence type="ECO:0000259" key="2">
    <source>
        <dbReference type="Pfam" id="PF00188"/>
    </source>
</evidence>